<dbReference type="SUPFAM" id="SSF69360">
    <property type="entry name" value="Cell wall binding repeat"/>
    <property type="match status" value="1"/>
</dbReference>
<comment type="caution">
    <text evidence="3">The sequence shown here is derived from an EMBL/GenBank/DDBJ whole genome shotgun (WGS) entry which is preliminary data.</text>
</comment>
<dbReference type="Pfam" id="PF19085">
    <property type="entry name" value="Choline_bind_2"/>
    <property type="match status" value="1"/>
</dbReference>
<dbReference type="SUPFAM" id="SSF48452">
    <property type="entry name" value="TPR-like"/>
    <property type="match status" value="1"/>
</dbReference>
<keyword evidence="4" id="KW-1185">Reference proteome</keyword>
<proteinExistence type="predicted"/>
<accession>A0AA36Y6V0</accession>
<dbReference type="RefSeq" id="WP_009532239.1">
    <property type="nucleotide sequence ID" value="NZ_JH590861.1"/>
</dbReference>
<dbReference type="Pfam" id="PF01473">
    <property type="entry name" value="Choline_bind_1"/>
    <property type="match status" value="1"/>
</dbReference>
<organism evidence="3 4">
    <name type="scientific">Stomatobaculum longum</name>
    <dbReference type="NCBI Taxonomy" id="796942"/>
    <lineage>
        <taxon>Bacteria</taxon>
        <taxon>Bacillati</taxon>
        <taxon>Bacillota</taxon>
        <taxon>Clostridia</taxon>
        <taxon>Lachnospirales</taxon>
        <taxon>Lachnospiraceae</taxon>
        <taxon>Stomatobaculum</taxon>
    </lineage>
</organism>
<dbReference type="EMBL" id="AGEL01000003">
    <property type="protein sequence ID" value="EHO18221.1"/>
    <property type="molecule type" value="Genomic_DNA"/>
</dbReference>
<dbReference type="Gene3D" id="1.25.40.10">
    <property type="entry name" value="Tetratricopeptide repeat domain"/>
    <property type="match status" value="1"/>
</dbReference>
<dbReference type="Gene3D" id="2.10.270.10">
    <property type="entry name" value="Cholin Binding"/>
    <property type="match status" value="1"/>
</dbReference>
<reference evidence="3 4" key="1">
    <citation type="submission" date="2011-10" db="EMBL/GenBank/DDBJ databases">
        <title>The Genome Sequence of Lachnospiraceae bacterium ACC2.</title>
        <authorList>
            <consortium name="The Broad Institute Genome Sequencing Platform"/>
            <person name="Earl A."/>
            <person name="Ward D."/>
            <person name="Feldgarden M."/>
            <person name="Gevers D."/>
            <person name="Sizova M."/>
            <person name="Hazen A."/>
            <person name="Epstein S."/>
            <person name="Young S.K."/>
            <person name="Zeng Q."/>
            <person name="Gargeya S."/>
            <person name="Fitzgerald M."/>
            <person name="Haas B."/>
            <person name="Abouelleil A."/>
            <person name="Alvarado L."/>
            <person name="Arachchi H.M."/>
            <person name="Berlin A."/>
            <person name="Brown A."/>
            <person name="Chapman S.B."/>
            <person name="Chen Z."/>
            <person name="Dunbar C."/>
            <person name="Freedman E."/>
            <person name="Gearin G."/>
            <person name="Goldberg J."/>
            <person name="Griggs A."/>
            <person name="Gujja S."/>
            <person name="Heiman D."/>
            <person name="Howarth C."/>
            <person name="Larson L."/>
            <person name="Lui A."/>
            <person name="MacDonald P.J.P."/>
            <person name="Montmayeur A."/>
            <person name="Murphy C."/>
            <person name="Neiman D."/>
            <person name="Pearson M."/>
            <person name="Priest M."/>
            <person name="Roberts A."/>
            <person name="Saif S."/>
            <person name="Shea T."/>
            <person name="Shenoy N."/>
            <person name="Sisk P."/>
            <person name="Stolte C."/>
            <person name="Sykes S."/>
            <person name="Wortman J."/>
            <person name="Nusbaum C."/>
            <person name="Birren B."/>
        </authorList>
    </citation>
    <scope>NUCLEOTIDE SEQUENCE [LARGE SCALE GENOMIC DNA]</scope>
    <source>
        <strain evidence="3 4">ACC2</strain>
    </source>
</reference>
<dbReference type="Proteomes" id="UP000018466">
    <property type="component" value="Unassembled WGS sequence"/>
</dbReference>
<feature type="repeat" description="Cell wall-binding" evidence="2">
    <location>
        <begin position="262"/>
        <end position="281"/>
    </location>
</feature>
<dbReference type="InterPro" id="IPR011990">
    <property type="entry name" value="TPR-like_helical_dom_sf"/>
</dbReference>
<evidence type="ECO:0000313" key="3">
    <source>
        <dbReference type="EMBL" id="EHO18221.1"/>
    </source>
</evidence>
<dbReference type="GeneID" id="86941797"/>
<keyword evidence="1" id="KW-0677">Repeat</keyword>
<evidence type="ECO:0000256" key="2">
    <source>
        <dbReference type="PROSITE-ProRule" id="PRU00591"/>
    </source>
</evidence>
<feature type="repeat" description="Cell wall-binding" evidence="2">
    <location>
        <begin position="222"/>
        <end position="241"/>
    </location>
</feature>
<evidence type="ECO:0008006" key="5">
    <source>
        <dbReference type="Google" id="ProtNLM"/>
    </source>
</evidence>
<sequence length="504" mass="56915">MKKQKLAAVVLAAGVVLGAAVFAGYESTRYTRTVQAAEQEWQLGDTEEAIPIYEKAIRMKPKRAEAYLALAEIYERNKRHADAVSLLKTAGEAMSGKTSKDATLIQEALERYNPTVKASLESGSYEDPVELELTSKGVSIRYTLLEAPVGESAEEQDYEKPLRFRRNGTYRLQCYAVNQKGEAGEPVELSYVIQLDPEKYHMNSWYQKDNGWYYNDDTGVPVVGWRQIDGNWYHFAEDGKMMTGWLELGDNFYYLDENGVIANGWRNLDGKYYYFLEDGSMAVNRWVDGDYYVGADGVMLVSTTTPDGYQLDENGKKIEKSQNEKAVEAYRNILLDRSWNGRKLPGGQFAVVDINGDGVWELLTELDTGGYDDAISRIFYYTDHLNQYALDGSETWDCLMPSSHRIIIGRTRGKNSTRVLGVGSDGNLTVYDDSDIFWGYYENAADWVGSDQAKSMSQTVEKYYRDACYNIRFVDITESNVAQYLSGNGQETGTSFAADNYLSR</sequence>
<gene>
    <name evidence="3" type="ORF">HMPREF9623_00405</name>
</gene>
<evidence type="ECO:0000256" key="1">
    <source>
        <dbReference type="ARBA" id="ARBA00022737"/>
    </source>
</evidence>
<dbReference type="Pfam" id="PF14559">
    <property type="entry name" value="TPR_19"/>
    <property type="match status" value="1"/>
</dbReference>
<dbReference type="Pfam" id="PF19127">
    <property type="entry name" value="Choline_bind_3"/>
    <property type="match status" value="1"/>
</dbReference>
<dbReference type="AlphaFoldDB" id="A0AA36Y6V0"/>
<dbReference type="PROSITE" id="PS51170">
    <property type="entry name" value="CW"/>
    <property type="match status" value="2"/>
</dbReference>
<name>A0AA36Y6V0_9FIRM</name>
<evidence type="ECO:0000313" key="4">
    <source>
        <dbReference type="Proteomes" id="UP000018466"/>
    </source>
</evidence>
<dbReference type="InterPro" id="IPR018337">
    <property type="entry name" value="Cell_wall/Cho-bd_repeat"/>
</dbReference>
<protein>
    <recommendedName>
        <fullName evidence="5">Tetratricopeptide repeat protein</fullName>
    </recommendedName>
</protein>